<comment type="caution">
    <text evidence="2">The sequence shown here is derived from an EMBL/GenBank/DDBJ whole genome shotgun (WGS) entry which is preliminary data.</text>
</comment>
<reference evidence="4" key="2">
    <citation type="journal article" date="2019" name="Int. J. Syst. Evol. Microbiol.">
        <title>The Global Catalogue of Microorganisms (GCM) 10K type strain sequencing project: providing services to taxonomists for standard genome sequencing and annotation.</title>
        <authorList>
            <consortium name="The Broad Institute Genomics Platform"/>
            <consortium name="The Broad Institute Genome Sequencing Center for Infectious Disease"/>
            <person name="Wu L."/>
            <person name="Ma J."/>
        </authorList>
    </citation>
    <scope>NUCLEOTIDE SEQUENCE [LARGE SCALE GENOMIC DNA]</scope>
    <source>
        <strain evidence="4">NBRC 107710</strain>
    </source>
</reference>
<gene>
    <name evidence="1" type="ORF">GCM10007884_09590</name>
    <name evidence="2" type="ORF">GGR33_000886</name>
</gene>
<dbReference type="EMBL" id="BSPG01000003">
    <property type="protein sequence ID" value="GLS42974.1"/>
    <property type="molecule type" value="Genomic_DNA"/>
</dbReference>
<evidence type="ECO:0000313" key="4">
    <source>
        <dbReference type="Proteomes" id="UP001156881"/>
    </source>
</evidence>
<organism evidence="2 3">
    <name type="scientific">Methylobacterium brachythecii</name>
    <dbReference type="NCBI Taxonomy" id="1176177"/>
    <lineage>
        <taxon>Bacteria</taxon>
        <taxon>Pseudomonadati</taxon>
        <taxon>Pseudomonadota</taxon>
        <taxon>Alphaproteobacteria</taxon>
        <taxon>Hyphomicrobiales</taxon>
        <taxon>Methylobacteriaceae</taxon>
        <taxon>Methylobacterium</taxon>
    </lineage>
</organism>
<proteinExistence type="predicted"/>
<keyword evidence="4" id="KW-1185">Reference proteome</keyword>
<dbReference type="Proteomes" id="UP000517759">
    <property type="component" value="Unassembled WGS sequence"/>
</dbReference>
<reference evidence="2 3" key="3">
    <citation type="submission" date="2020-08" db="EMBL/GenBank/DDBJ databases">
        <title>Genomic Encyclopedia of Type Strains, Phase IV (KMG-IV): sequencing the most valuable type-strain genomes for metagenomic binning, comparative biology and taxonomic classification.</title>
        <authorList>
            <person name="Goeker M."/>
        </authorList>
    </citation>
    <scope>NUCLEOTIDE SEQUENCE [LARGE SCALE GENOMIC DNA]</scope>
    <source>
        <strain evidence="2 3">DSM 24105</strain>
    </source>
</reference>
<evidence type="ECO:0000313" key="3">
    <source>
        <dbReference type="Proteomes" id="UP000517759"/>
    </source>
</evidence>
<dbReference type="Proteomes" id="UP001156881">
    <property type="component" value="Unassembled WGS sequence"/>
</dbReference>
<accession>A0A7W6F5I2</accession>
<protein>
    <submittedName>
        <fullName evidence="2">O-acetylhomoserine/O-acetylserine sulfhydrylase-like pyridoxal-dependent enzyme</fullName>
    </submittedName>
</protein>
<reference evidence="1" key="4">
    <citation type="submission" date="2023-01" db="EMBL/GenBank/DDBJ databases">
        <title>Draft genome sequence of Methylobacterium brachythecii strain NBRC 107710.</title>
        <authorList>
            <person name="Sun Q."/>
            <person name="Mori K."/>
        </authorList>
    </citation>
    <scope>NUCLEOTIDE SEQUENCE</scope>
    <source>
        <strain evidence="1">NBRC 107710</strain>
    </source>
</reference>
<evidence type="ECO:0000313" key="1">
    <source>
        <dbReference type="EMBL" id="GLS42974.1"/>
    </source>
</evidence>
<dbReference type="RefSeq" id="WP_183502350.1">
    <property type="nucleotide sequence ID" value="NZ_BSPG01000003.1"/>
</dbReference>
<name>A0A7W6F5I2_9HYPH</name>
<evidence type="ECO:0000313" key="2">
    <source>
        <dbReference type="EMBL" id="MBB3901400.1"/>
    </source>
</evidence>
<dbReference type="AlphaFoldDB" id="A0A7W6F5I2"/>
<dbReference type="EMBL" id="JACIDN010000002">
    <property type="protein sequence ID" value="MBB3901400.1"/>
    <property type="molecule type" value="Genomic_DNA"/>
</dbReference>
<reference evidence="1" key="1">
    <citation type="journal article" date="2014" name="Int. J. Syst. Evol. Microbiol.">
        <title>Complete genome of a new Firmicutes species belonging to the dominant human colonic microbiota ('Ruminococcus bicirculans') reveals two chromosomes and a selective capacity to utilize plant glucans.</title>
        <authorList>
            <consortium name="NISC Comparative Sequencing Program"/>
            <person name="Wegmann U."/>
            <person name="Louis P."/>
            <person name="Goesmann A."/>
            <person name="Henrissat B."/>
            <person name="Duncan S.H."/>
            <person name="Flint H.J."/>
        </authorList>
    </citation>
    <scope>NUCLEOTIDE SEQUENCE</scope>
    <source>
        <strain evidence="1">NBRC 107710</strain>
    </source>
</reference>
<sequence length="63" mass="6872">MHLAILALVRAGHQVVPASPIFGGLWHIDRGPHLTAAQLIARARETGFLEDDDWATESRSPDS</sequence>